<feature type="domain" description="Dyp-type peroxidase N-terminal" evidence="7">
    <location>
        <begin position="20"/>
        <end position="143"/>
    </location>
</feature>
<dbReference type="OrthoDB" id="3251355at2"/>
<dbReference type="Proteomes" id="UP000051906">
    <property type="component" value="Unassembled WGS sequence"/>
</dbReference>
<proteinExistence type="inferred from homology"/>
<comment type="cofactor">
    <cofactor evidence="1">
        <name>heme b</name>
        <dbReference type="ChEBI" id="CHEBI:60344"/>
    </cofactor>
</comment>
<evidence type="ECO:0000256" key="6">
    <source>
        <dbReference type="ARBA" id="ARBA00025737"/>
    </source>
</evidence>
<dbReference type="InterPro" id="IPR048328">
    <property type="entry name" value="Dyp_perox_C"/>
</dbReference>
<keyword evidence="10" id="KW-1185">Reference proteome</keyword>
<keyword evidence="3" id="KW-0479">Metal-binding</keyword>
<dbReference type="PANTHER" id="PTHR30521:SF0">
    <property type="entry name" value="DYP-TYPE PEROXIDASE FAMILY PROTEIN"/>
    <property type="match status" value="1"/>
</dbReference>
<evidence type="ECO:0000256" key="1">
    <source>
        <dbReference type="ARBA" id="ARBA00001970"/>
    </source>
</evidence>
<comment type="similarity">
    <text evidence="6">Belongs to the DyP-type peroxidase family.</text>
</comment>
<organism evidence="9 10">
    <name type="scientific">Levilactobacillus paucivorans</name>
    <dbReference type="NCBI Taxonomy" id="616990"/>
    <lineage>
        <taxon>Bacteria</taxon>
        <taxon>Bacillati</taxon>
        <taxon>Bacillota</taxon>
        <taxon>Bacilli</taxon>
        <taxon>Lactobacillales</taxon>
        <taxon>Lactobacillaceae</taxon>
        <taxon>Levilactobacillus</taxon>
    </lineage>
</organism>
<reference evidence="9 10" key="1">
    <citation type="journal article" date="2015" name="Genome Announc.">
        <title>Expanding the biotechnology potential of lactobacilli through comparative genomics of 213 strains and associated genera.</title>
        <authorList>
            <person name="Sun Z."/>
            <person name="Harris H.M."/>
            <person name="McCann A."/>
            <person name="Guo C."/>
            <person name="Argimon S."/>
            <person name="Zhang W."/>
            <person name="Yang X."/>
            <person name="Jeffery I.B."/>
            <person name="Cooney J.C."/>
            <person name="Kagawa T.F."/>
            <person name="Liu W."/>
            <person name="Song Y."/>
            <person name="Salvetti E."/>
            <person name="Wrobel A."/>
            <person name="Rasinkangas P."/>
            <person name="Parkhill J."/>
            <person name="Rea M.C."/>
            <person name="O'Sullivan O."/>
            <person name="Ritari J."/>
            <person name="Douillard F.P."/>
            <person name="Paul Ross R."/>
            <person name="Yang R."/>
            <person name="Briner A.E."/>
            <person name="Felis G.E."/>
            <person name="de Vos W.M."/>
            <person name="Barrangou R."/>
            <person name="Klaenhammer T.R."/>
            <person name="Caufield P.W."/>
            <person name="Cui Y."/>
            <person name="Zhang H."/>
            <person name="O'Toole P.W."/>
        </authorList>
    </citation>
    <scope>NUCLEOTIDE SEQUENCE [LARGE SCALE GENOMIC DNA]</scope>
    <source>
        <strain evidence="9 10">DSM 22467</strain>
    </source>
</reference>
<sequence length="322" mass="36098">MPQINLADAQDVFRDAGKNVLFTTLLIDQNDRIKAREAMACFADRLGATERSLNVRYPQADLRVAFGLGTSAWQLLFPTVQPPKELVAFQPVVGPKYTAPATPGDLFLHIRANDMAVVYEIASELREFLHSWTSVVDETVGFRYFEGRAIIGFVDGTENPSGPEAPEYAVIGDEDPDFINGSYAFAQKYTHNLDAWNNLATEDQERAIGRHKFSDQELYDDDKLPNAHNLASQDNDDGVEHKIVRMNVPYGDPSRGVAGTYFIGYARHFTVTQRMLENMFTQSDRLLDFSTPITGNAFFIPSWSLLARIADGDLFPVDYPDE</sequence>
<dbReference type="InterPro" id="IPR006314">
    <property type="entry name" value="Dyp_peroxidase"/>
</dbReference>
<protein>
    <submittedName>
        <fullName evidence="9">Iron-dependent peroxidase</fullName>
    </submittedName>
</protein>
<dbReference type="GO" id="GO:0046872">
    <property type="term" value="F:metal ion binding"/>
    <property type="evidence" value="ECO:0007669"/>
    <property type="project" value="UniProtKB-KW"/>
</dbReference>
<accession>A0A0R2LSI0</accession>
<gene>
    <name evidence="9" type="ORF">IV54_GL001017</name>
</gene>
<dbReference type="GO" id="GO:0004601">
    <property type="term" value="F:peroxidase activity"/>
    <property type="evidence" value="ECO:0007669"/>
    <property type="project" value="UniProtKB-KW"/>
</dbReference>
<keyword evidence="4" id="KW-0560">Oxidoreductase</keyword>
<evidence type="ECO:0000256" key="5">
    <source>
        <dbReference type="ARBA" id="ARBA00023004"/>
    </source>
</evidence>
<name>A0A0R2LSI0_9LACO</name>
<evidence type="ECO:0000313" key="9">
    <source>
        <dbReference type="EMBL" id="KRO04612.1"/>
    </source>
</evidence>
<keyword evidence="2 9" id="KW-0575">Peroxidase</keyword>
<dbReference type="GO" id="GO:0005829">
    <property type="term" value="C:cytosol"/>
    <property type="evidence" value="ECO:0007669"/>
    <property type="project" value="TreeGrafter"/>
</dbReference>
<dbReference type="AlphaFoldDB" id="A0A0R2LSI0"/>
<dbReference type="PANTHER" id="PTHR30521">
    <property type="entry name" value="DEFERROCHELATASE/PEROXIDASE"/>
    <property type="match status" value="1"/>
</dbReference>
<dbReference type="STRING" id="616990.IV54_GL001017"/>
<dbReference type="PROSITE" id="PS51404">
    <property type="entry name" value="DYP_PEROXIDASE"/>
    <property type="match status" value="1"/>
</dbReference>
<dbReference type="InterPro" id="IPR048327">
    <property type="entry name" value="Dyp_perox_N"/>
</dbReference>
<evidence type="ECO:0000259" key="7">
    <source>
        <dbReference type="Pfam" id="PF04261"/>
    </source>
</evidence>
<evidence type="ECO:0000313" key="10">
    <source>
        <dbReference type="Proteomes" id="UP000051906"/>
    </source>
</evidence>
<dbReference type="Pfam" id="PF04261">
    <property type="entry name" value="Dyp_perox_N"/>
    <property type="match status" value="1"/>
</dbReference>
<dbReference type="EMBL" id="JQCA01000029">
    <property type="protein sequence ID" value="KRO04612.1"/>
    <property type="molecule type" value="Genomic_DNA"/>
</dbReference>
<dbReference type="PATRIC" id="fig|616990.3.peg.1099"/>
<dbReference type="InterPro" id="IPR011008">
    <property type="entry name" value="Dimeric_a/b-barrel"/>
</dbReference>
<evidence type="ECO:0000256" key="3">
    <source>
        <dbReference type="ARBA" id="ARBA00022723"/>
    </source>
</evidence>
<evidence type="ECO:0000256" key="4">
    <source>
        <dbReference type="ARBA" id="ARBA00023002"/>
    </source>
</evidence>
<evidence type="ECO:0000259" key="8">
    <source>
        <dbReference type="Pfam" id="PF20628"/>
    </source>
</evidence>
<feature type="domain" description="Dyp-type peroxidase C-terminal" evidence="8">
    <location>
        <begin position="148"/>
        <end position="302"/>
    </location>
</feature>
<dbReference type="RefSeq" id="WP_057877803.1">
    <property type="nucleotide sequence ID" value="NZ_JQCA01000029.1"/>
</dbReference>
<dbReference type="SUPFAM" id="SSF54909">
    <property type="entry name" value="Dimeric alpha+beta barrel"/>
    <property type="match status" value="1"/>
</dbReference>
<keyword evidence="5" id="KW-0408">Iron</keyword>
<dbReference type="Pfam" id="PF20628">
    <property type="entry name" value="Dyp_perox_C"/>
    <property type="match status" value="1"/>
</dbReference>
<dbReference type="GO" id="GO:0020037">
    <property type="term" value="F:heme binding"/>
    <property type="evidence" value="ECO:0007669"/>
    <property type="project" value="InterPro"/>
</dbReference>
<dbReference type="NCBIfam" id="TIGR01413">
    <property type="entry name" value="Dyp_perox_fam"/>
    <property type="match status" value="1"/>
</dbReference>
<comment type="caution">
    <text evidence="9">The sequence shown here is derived from an EMBL/GenBank/DDBJ whole genome shotgun (WGS) entry which is preliminary data.</text>
</comment>
<evidence type="ECO:0000256" key="2">
    <source>
        <dbReference type="ARBA" id="ARBA00022559"/>
    </source>
</evidence>